<dbReference type="Proteomes" id="UP000464620">
    <property type="component" value="Chromosome B09"/>
</dbReference>
<dbReference type="AlphaFoldDB" id="A0A6B9V8L1"/>
<organism evidence="1 2">
    <name type="scientific">Arachis hypogaea</name>
    <name type="common">Peanut</name>
    <dbReference type="NCBI Taxonomy" id="3818"/>
    <lineage>
        <taxon>Eukaryota</taxon>
        <taxon>Viridiplantae</taxon>
        <taxon>Streptophyta</taxon>
        <taxon>Embryophyta</taxon>
        <taxon>Tracheophyta</taxon>
        <taxon>Spermatophyta</taxon>
        <taxon>Magnoliopsida</taxon>
        <taxon>eudicotyledons</taxon>
        <taxon>Gunneridae</taxon>
        <taxon>Pentapetalae</taxon>
        <taxon>rosids</taxon>
        <taxon>fabids</taxon>
        <taxon>Fabales</taxon>
        <taxon>Fabaceae</taxon>
        <taxon>Papilionoideae</taxon>
        <taxon>50 kb inversion clade</taxon>
        <taxon>dalbergioids sensu lato</taxon>
        <taxon>Dalbergieae</taxon>
        <taxon>Pterocarpus clade</taxon>
        <taxon>Arachis</taxon>
    </lineage>
</organism>
<evidence type="ECO:0000313" key="2">
    <source>
        <dbReference type="Proteomes" id="UP000464620"/>
    </source>
</evidence>
<protein>
    <submittedName>
        <fullName evidence="1">Uncharacterized protein</fullName>
    </submittedName>
</protein>
<proteinExistence type="predicted"/>
<reference evidence="1 2" key="1">
    <citation type="submission" date="2020-01" db="EMBL/GenBank/DDBJ databases">
        <title>Genome sequence of Arachis hypogaea, cultivar Shitouqi.</title>
        <authorList>
            <person name="Zhuang W."/>
            <person name="Chen H."/>
            <person name="Varshney R."/>
            <person name="Wang D."/>
            <person name="Ming R."/>
        </authorList>
    </citation>
    <scope>NUCLEOTIDE SEQUENCE [LARGE SCALE GENOMIC DNA]</scope>
    <source>
        <tissue evidence="1">Young leaf</tissue>
    </source>
</reference>
<sequence length="71" mass="8246">MLRTIISCRKEQWTLGMKCWINAKTNRNIDSYLSLGLCMCFHDLSEESITLISSIWGTCDQVVKFLEDNKL</sequence>
<evidence type="ECO:0000313" key="1">
    <source>
        <dbReference type="EMBL" id="QHN77770.1"/>
    </source>
</evidence>
<accession>A0A6B9V8L1</accession>
<gene>
    <name evidence="1" type="ORF">DS421_19g655650</name>
</gene>
<dbReference type="EMBL" id="CP031001">
    <property type="protein sequence ID" value="QHN77770.1"/>
    <property type="molecule type" value="Genomic_DNA"/>
</dbReference>
<name>A0A6B9V8L1_ARAHY</name>